<name>A0A6J5PTR9_9CAUD</name>
<dbReference type="EMBL" id="LR797195">
    <property type="protein sequence ID" value="CAB4193618.1"/>
    <property type="molecule type" value="Genomic_DNA"/>
</dbReference>
<evidence type="ECO:0000313" key="1">
    <source>
        <dbReference type="EMBL" id="CAB4175330.1"/>
    </source>
</evidence>
<reference evidence="1" key="1">
    <citation type="submission" date="2020-05" db="EMBL/GenBank/DDBJ databases">
        <authorList>
            <person name="Chiriac C."/>
            <person name="Salcher M."/>
            <person name="Ghai R."/>
            <person name="Kavagutti S V."/>
        </authorList>
    </citation>
    <scope>NUCLEOTIDE SEQUENCE</scope>
</reference>
<sequence length="74" mass="8509">MLDISKLKVGDRVCYTPFEGCDESLIENGRVKEIPDHTNTSVRVVFNCAGEWDMFMDYTSQLTPIDKLKVGWKH</sequence>
<accession>A0A6J5PTR9</accession>
<protein>
    <submittedName>
        <fullName evidence="1">Uncharacterized protein</fullName>
    </submittedName>
</protein>
<dbReference type="EMBL" id="LR796916">
    <property type="protein sequence ID" value="CAB4175330.1"/>
    <property type="molecule type" value="Genomic_DNA"/>
</dbReference>
<evidence type="ECO:0000313" key="2">
    <source>
        <dbReference type="EMBL" id="CAB4193618.1"/>
    </source>
</evidence>
<proteinExistence type="predicted"/>
<gene>
    <name evidence="2" type="ORF">UFOVP1247_111</name>
    <name evidence="1" type="ORF">UFOVP970_151</name>
</gene>
<organism evidence="1">
    <name type="scientific">uncultured Caudovirales phage</name>
    <dbReference type="NCBI Taxonomy" id="2100421"/>
    <lineage>
        <taxon>Viruses</taxon>
        <taxon>Duplodnaviria</taxon>
        <taxon>Heunggongvirae</taxon>
        <taxon>Uroviricota</taxon>
        <taxon>Caudoviricetes</taxon>
        <taxon>Peduoviridae</taxon>
        <taxon>Maltschvirus</taxon>
        <taxon>Maltschvirus maltsch</taxon>
    </lineage>
</organism>